<comment type="catalytic activity">
    <reaction evidence="4 5">
        <text>[thioredoxin]-disulfide + L-methionine + H2O = L-methionine (S)-S-oxide + [thioredoxin]-dithiol</text>
        <dbReference type="Rhea" id="RHEA:19993"/>
        <dbReference type="Rhea" id="RHEA-COMP:10698"/>
        <dbReference type="Rhea" id="RHEA-COMP:10700"/>
        <dbReference type="ChEBI" id="CHEBI:15377"/>
        <dbReference type="ChEBI" id="CHEBI:29950"/>
        <dbReference type="ChEBI" id="CHEBI:50058"/>
        <dbReference type="ChEBI" id="CHEBI:57844"/>
        <dbReference type="ChEBI" id="CHEBI:58772"/>
        <dbReference type="EC" id="1.8.4.11"/>
    </reaction>
</comment>
<organism evidence="8 9">
    <name type="scientific">Pseudoclavibacter caeni</name>
    <dbReference type="NCBI Taxonomy" id="908846"/>
    <lineage>
        <taxon>Bacteria</taxon>
        <taxon>Bacillati</taxon>
        <taxon>Actinomycetota</taxon>
        <taxon>Actinomycetes</taxon>
        <taxon>Micrococcales</taxon>
        <taxon>Microbacteriaceae</taxon>
        <taxon>Pseudoclavibacter</taxon>
    </lineage>
</organism>
<dbReference type="Pfam" id="PF01625">
    <property type="entry name" value="PMSR"/>
    <property type="match status" value="1"/>
</dbReference>
<feature type="active site" evidence="5">
    <location>
        <position position="39"/>
    </location>
</feature>
<proteinExistence type="inferred from homology"/>
<dbReference type="RefSeq" id="WP_158036047.1">
    <property type="nucleotide sequence ID" value="NZ_BAAAZV010000017.1"/>
</dbReference>
<feature type="domain" description="Peptide methionine sulphoxide reductase MsrA" evidence="7">
    <location>
        <begin position="33"/>
        <end position="188"/>
    </location>
</feature>
<evidence type="ECO:0000256" key="3">
    <source>
        <dbReference type="ARBA" id="ARBA00047806"/>
    </source>
</evidence>
<evidence type="ECO:0000313" key="8">
    <source>
        <dbReference type="EMBL" id="KAB1632269.1"/>
    </source>
</evidence>
<keyword evidence="2 5" id="KW-0560">Oxidoreductase</keyword>
<accession>A0A7C8FKG1</accession>
<evidence type="ECO:0000256" key="2">
    <source>
        <dbReference type="ARBA" id="ARBA00023002"/>
    </source>
</evidence>
<gene>
    <name evidence="5 8" type="primary">msrA</name>
    <name evidence="8" type="ORF">F8O02_04425</name>
</gene>
<feature type="region of interest" description="Disordered" evidence="6">
    <location>
        <begin position="1"/>
        <end position="29"/>
    </location>
</feature>
<evidence type="ECO:0000313" key="9">
    <source>
        <dbReference type="Proteomes" id="UP000481339"/>
    </source>
</evidence>
<evidence type="ECO:0000256" key="1">
    <source>
        <dbReference type="ARBA" id="ARBA00005591"/>
    </source>
</evidence>
<comment type="catalytic activity">
    <reaction evidence="3 5">
        <text>L-methionyl-[protein] + [thioredoxin]-disulfide + H2O = L-methionyl-(S)-S-oxide-[protein] + [thioredoxin]-dithiol</text>
        <dbReference type="Rhea" id="RHEA:14217"/>
        <dbReference type="Rhea" id="RHEA-COMP:10698"/>
        <dbReference type="Rhea" id="RHEA-COMP:10700"/>
        <dbReference type="Rhea" id="RHEA-COMP:12313"/>
        <dbReference type="Rhea" id="RHEA-COMP:12315"/>
        <dbReference type="ChEBI" id="CHEBI:15377"/>
        <dbReference type="ChEBI" id="CHEBI:16044"/>
        <dbReference type="ChEBI" id="CHEBI:29950"/>
        <dbReference type="ChEBI" id="CHEBI:44120"/>
        <dbReference type="ChEBI" id="CHEBI:50058"/>
        <dbReference type="EC" id="1.8.4.11"/>
    </reaction>
</comment>
<dbReference type="NCBIfam" id="TIGR00401">
    <property type="entry name" value="msrA"/>
    <property type="match status" value="1"/>
</dbReference>
<dbReference type="AlphaFoldDB" id="A0A7C8FKG1"/>
<feature type="compositionally biased region" description="Basic and acidic residues" evidence="6">
    <location>
        <begin position="1"/>
        <end position="10"/>
    </location>
</feature>
<dbReference type="PANTHER" id="PTHR43774:SF1">
    <property type="entry name" value="PEPTIDE METHIONINE SULFOXIDE REDUCTASE MSRA 2"/>
    <property type="match status" value="1"/>
</dbReference>
<dbReference type="EMBL" id="WBKA01000003">
    <property type="protein sequence ID" value="KAB1632269.1"/>
    <property type="molecule type" value="Genomic_DNA"/>
</dbReference>
<dbReference type="EC" id="1.8.4.11" evidence="5"/>
<name>A0A7C8FKG1_9MICO</name>
<dbReference type="Gene3D" id="3.30.1060.10">
    <property type="entry name" value="Peptide methionine sulphoxide reductase MsrA"/>
    <property type="match status" value="1"/>
</dbReference>
<dbReference type="OrthoDB" id="4174719at2"/>
<dbReference type="GO" id="GO:0008113">
    <property type="term" value="F:peptide-methionine (S)-S-oxide reductase activity"/>
    <property type="evidence" value="ECO:0007669"/>
    <property type="project" value="UniProtKB-UniRule"/>
</dbReference>
<comment type="function">
    <text evidence="5">Has an important function as a repair enzyme for proteins that have been inactivated by oxidation. Catalyzes the reversible oxidation-reduction of methionine sulfoxide in proteins to methionine.</text>
</comment>
<keyword evidence="9" id="KW-1185">Reference proteome</keyword>
<protein>
    <recommendedName>
        <fullName evidence="5">Peptide methionine sulfoxide reductase MsrA</fullName>
        <shortName evidence="5">Protein-methionine-S-oxide reductase</shortName>
        <ecNumber evidence="5">1.8.4.11</ecNumber>
    </recommendedName>
    <alternativeName>
        <fullName evidence="5">Peptide-methionine (S)-S-oxide reductase</fullName>
        <shortName evidence="5">Peptide Met(O) reductase</shortName>
    </alternativeName>
</protein>
<dbReference type="SUPFAM" id="SSF55068">
    <property type="entry name" value="Peptide methionine sulfoxide reductase"/>
    <property type="match status" value="1"/>
</dbReference>
<sequence length="208" mass="22685">MSDPEHEERVPSPAGRSGGEPTGSPTDAPTGRLVVAGGCFWCVEAVLRRLRGVHAVTSGYAGGHVAHPTYEQVCTGATGHAEAVRIDHDPTVITADTILDVFFTLHDPTTPNRQGADVGTQYRSALFVPADLANAREPRATFERAIARAQAWWADPIVTTIESIDRFWSAEAEHQDFFARHPDQMYCQLVIPPKVARVRARFGALMVD</sequence>
<evidence type="ECO:0000259" key="7">
    <source>
        <dbReference type="Pfam" id="PF01625"/>
    </source>
</evidence>
<reference evidence="8 9" key="1">
    <citation type="submission" date="2019-09" db="EMBL/GenBank/DDBJ databases">
        <title>Phylogeny of genus Pseudoclavibacter and closely related genus.</title>
        <authorList>
            <person name="Li Y."/>
        </authorList>
    </citation>
    <scope>NUCLEOTIDE SEQUENCE [LARGE SCALE GENOMIC DNA]</scope>
    <source>
        <strain evidence="8 9">JCM 16921</strain>
    </source>
</reference>
<dbReference type="InterPro" id="IPR036509">
    <property type="entry name" value="Met_Sox_Rdtase_MsrA_sf"/>
</dbReference>
<comment type="similarity">
    <text evidence="1 5">Belongs to the MsrA Met sulfoxide reductase family.</text>
</comment>
<evidence type="ECO:0000256" key="5">
    <source>
        <dbReference type="HAMAP-Rule" id="MF_01401"/>
    </source>
</evidence>
<comment type="caution">
    <text evidence="8">The sequence shown here is derived from an EMBL/GenBank/DDBJ whole genome shotgun (WGS) entry which is preliminary data.</text>
</comment>
<dbReference type="InterPro" id="IPR002569">
    <property type="entry name" value="Met_Sox_Rdtase_MsrA_dom"/>
</dbReference>
<evidence type="ECO:0000256" key="6">
    <source>
        <dbReference type="SAM" id="MobiDB-lite"/>
    </source>
</evidence>
<dbReference type="PANTHER" id="PTHR43774">
    <property type="entry name" value="PEPTIDE METHIONINE SULFOXIDE REDUCTASE"/>
    <property type="match status" value="1"/>
</dbReference>
<dbReference type="Proteomes" id="UP000481339">
    <property type="component" value="Unassembled WGS sequence"/>
</dbReference>
<evidence type="ECO:0000256" key="4">
    <source>
        <dbReference type="ARBA" id="ARBA00048782"/>
    </source>
</evidence>
<dbReference type="HAMAP" id="MF_01401">
    <property type="entry name" value="MsrA"/>
    <property type="match status" value="1"/>
</dbReference>